<dbReference type="EMBL" id="RYZI01000187">
    <property type="protein sequence ID" value="RWA08703.1"/>
    <property type="molecule type" value="Genomic_DNA"/>
</dbReference>
<dbReference type="PRINTS" id="PR00081">
    <property type="entry name" value="GDHRDH"/>
</dbReference>
<dbReference type="SUPFAM" id="SSF51735">
    <property type="entry name" value="NAD(P)-binding Rossmann-fold domains"/>
    <property type="match status" value="1"/>
</dbReference>
<dbReference type="Proteomes" id="UP000286045">
    <property type="component" value="Unassembled WGS sequence"/>
</dbReference>
<dbReference type="STRING" id="363999.A0A439D2M9"/>
<evidence type="ECO:0000256" key="2">
    <source>
        <dbReference type="ARBA" id="ARBA00023002"/>
    </source>
</evidence>
<dbReference type="Pfam" id="PF00106">
    <property type="entry name" value="adh_short"/>
    <property type="match status" value="1"/>
</dbReference>
<accession>A0A439D2M9</accession>
<dbReference type="AlphaFoldDB" id="A0A439D2M9"/>
<gene>
    <name evidence="3" type="ORF">EKO27_g6389</name>
</gene>
<evidence type="ECO:0000313" key="3">
    <source>
        <dbReference type="EMBL" id="RWA08703.1"/>
    </source>
</evidence>
<dbReference type="PANTHER" id="PTHR24320:SF154">
    <property type="entry name" value="OXIDOREDUCTASE, SHORT-CHAIN DEHYDROGENASE_REDUCTASE FAMILY (AFU_ORTHOLOGUE AFUA_2G04560)"/>
    <property type="match status" value="1"/>
</dbReference>
<protein>
    <recommendedName>
        <fullName evidence="5">Oxidoreductase</fullName>
    </recommendedName>
</protein>
<proteinExistence type="inferred from homology"/>
<dbReference type="Gene3D" id="3.40.50.720">
    <property type="entry name" value="NAD(P)-binding Rossmann-like Domain"/>
    <property type="match status" value="1"/>
</dbReference>
<name>A0A439D2M9_9PEZI</name>
<organism evidence="3 4">
    <name type="scientific">Xylaria grammica</name>
    <dbReference type="NCBI Taxonomy" id="363999"/>
    <lineage>
        <taxon>Eukaryota</taxon>
        <taxon>Fungi</taxon>
        <taxon>Dikarya</taxon>
        <taxon>Ascomycota</taxon>
        <taxon>Pezizomycotina</taxon>
        <taxon>Sordariomycetes</taxon>
        <taxon>Xylariomycetidae</taxon>
        <taxon>Xylariales</taxon>
        <taxon>Xylariaceae</taxon>
        <taxon>Xylaria</taxon>
    </lineage>
</organism>
<sequence>MPSMSGFVNFNPEKDIPPLDGKVVFVTGGTAGLGKASIQALASRGASHIYFTGRNAKAGESLIAETKKTNPSVGLTFLQMDFLSLSSVKKGCDKFVHDRLDVLMCNAGIMFKPPSLSEDGYEATFATNHLAHAMIIKQLLPTLLKTADNPGADVRLISLTSEGWLGHPKEGVNFSTIQTTQNALFGKLTRYGQSKLANIVYAAEVARRYPQIMAVSVHPGVVKTDLVNTLSLSEKAMVYGGNLVKGVKMMEEEQGCLSQLWVAAGARRDQLVNGAYYRPVGVLSNSQLDKTARSEEFANKLWTWTDDALAKVS</sequence>
<evidence type="ECO:0008006" key="5">
    <source>
        <dbReference type="Google" id="ProtNLM"/>
    </source>
</evidence>
<dbReference type="InterPro" id="IPR036291">
    <property type="entry name" value="NAD(P)-bd_dom_sf"/>
</dbReference>
<reference evidence="3 4" key="1">
    <citation type="submission" date="2018-12" db="EMBL/GenBank/DDBJ databases">
        <title>Draft genome sequence of Xylaria grammica IHI A82.</title>
        <authorList>
            <person name="Buettner E."/>
            <person name="Kellner H."/>
        </authorList>
    </citation>
    <scope>NUCLEOTIDE SEQUENCE [LARGE SCALE GENOMIC DNA]</scope>
    <source>
        <strain evidence="3 4">IHI A82</strain>
    </source>
</reference>
<comment type="similarity">
    <text evidence="1">Belongs to the short-chain dehydrogenases/reductases (SDR) family.</text>
</comment>
<evidence type="ECO:0000256" key="1">
    <source>
        <dbReference type="ARBA" id="ARBA00006484"/>
    </source>
</evidence>
<dbReference type="GO" id="GO:0016491">
    <property type="term" value="F:oxidoreductase activity"/>
    <property type="evidence" value="ECO:0007669"/>
    <property type="project" value="UniProtKB-KW"/>
</dbReference>
<dbReference type="InterPro" id="IPR002347">
    <property type="entry name" value="SDR_fam"/>
</dbReference>
<keyword evidence="2" id="KW-0560">Oxidoreductase</keyword>
<comment type="caution">
    <text evidence="3">The sequence shown here is derived from an EMBL/GenBank/DDBJ whole genome shotgun (WGS) entry which is preliminary data.</text>
</comment>
<keyword evidence="4" id="KW-1185">Reference proteome</keyword>
<dbReference type="PANTHER" id="PTHR24320">
    <property type="entry name" value="RETINOL DEHYDROGENASE"/>
    <property type="match status" value="1"/>
</dbReference>
<evidence type="ECO:0000313" key="4">
    <source>
        <dbReference type="Proteomes" id="UP000286045"/>
    </source>
</evidence>